<dbReference type="EMBL" id="SRLO01000807">
    <property type="protein sequence ID" value="TNN46113.1"/>
    <property type="molecule type" value="Genomic_DNA"/>
</dbReference>
<feature type="region of interest" description="Disordered" evidence="1">
    <location>
        <begin position="60"/>
        <end position="79"/>
    </location>
</feature>
<evidence type="ECO:0000313" key="3">
    <source>
        <dbReference type="Proteomes" id="UP000314294"/>
    </source>
</evidence>
<sequence length="229" mass="25562">MFWNAQNGQNAAPGGLEKRLHRCTHNEEIRVQTLPAKCEESTVWMCVSPTWSVHSVLSPTRASGEAEPPPKSWMRRHGKGHAPNLTSWLSTHKYTFVGISPCQDLPTGEPGTVTEELQALNASQRLEFHWRYEEGRGGGRNLMREEEVGGEMREEEEGGGGGGGRGRRGKKEERGRRKKRRREEMHMCVKSMAPITLGNPLKRPTTVYFTGNTANASGGFCRSTTRCVN</sequence>
<dbReference type="Proteomes" id="UP000314294">
    <property type="component" value="Unassembled WGS sequence"/>
</dbReference>
<evidence type="ECO:0000313" key="2">
    <source>
        <dbReference type="EMBL" id="TNN46113.1"/>
    </source>
</evidence>
<gene>
    <name evidence="2" type="ORF">EYF80_043690</name>
</gene>
<reference evidence="2 3" key="1">
    <citation type="submission" date="2019-03" db="EMBL/GenBank/DDBJ databases">
        <title>First draft genome of Liparis tanakae, snailfish: a comprehensive survey of snailfish specific genes.</title>
        <authorList>
            <person name="Kim W."/>
            <person name="Song I."/>
            <person name="Jeong J.-H."/>
            <person name="Kim D."/>
            <person name="Kim S."/>
            <person name="Ryu S."/>
            <person name="Song J.Y."/>
            <person name="Lee S.K."/>
        </authorList>
    </citation>
    <scope>NUCLEOTIDE SEQUENCE [LARGE SCALE GENOMIC DNA]</scope>
    <source>
        <tissue evidence="2">Muscle</tissue>
    </source>
</reference>
<keyword evidence="3" id="KW-1185">Reference proteome</keyword>
<feature type="region of interest" description="Disordered" evidence="1">
    <location>
        <begin position="147"/>
        <end position="184"/>
    </location>
</feature>
<dbReference type="AlphaFoldDB" id="A0A4Z2FZQ0"/>
<organism evidence="2 3">
    <name type="scientific">Liparis tanakae</name>
    <name type="common">Tanaka's snailfish</name>
    <dbReference type="NCBI Taxonomy" id="230148"/>
    <lineage>
        <taxon>Eukaryota</taxon>
        <taxon>Metazoa</taxon>
        <taxon>Chordata</taxon>
        <taxon>Craniata</taxon>
        <taxon>Vertebrata</taxon>
        <taxon>Euteleostomi</taxon>
        <taxon>Actinopterygii</taxon>
        <taxon>Neopterygii</taxon>
        <taxon>Teleostei</taxon>
        <taxon>Neoteleostei</taxon>
        <taxon>Acanthomorphata</taxon>
        <taxon>Eupercaria</taxon>
        <taxon>Perciformes</taxon>
        <taxon>Cottioidei</taxon>
        <taxon>Cottales</taxon>
        <taxon>Liparidae</taxon>
        <taxon>Liparis</taxon>
    </lineage>
</organism>
<accession>A0A4Z2FZQ0</accession>
<protein>
    <submittedName>
        <fullName evidence="2">Uncharacterized protein</fullName>
    </submittedName>
</protein>
<name>A0A4Z2FZQ0_9TELE</name>
<proteinExistence type="predicted"/>
<evidence type="ECO:0000256" key="1">
    <source>
        <dbReference type="SAM" id="MobiDB-lite"/>
    </source>
</evidence>
<comment type="caution">
    <text evidence="2">The sequence shown here is derived from an EMBL/GenBank/DDBJ whole genome shotgun (WGS) entry which is preliminary data.</text>
</comment>